<organism evidence="2 3">
    <name type="scientific">Vanilla planifolia</name>
    <name type="common">Vanilla</name>
    <dbReference type="NCBI Taxonomy" id="51239"/>
    <lineage>
        <taxon>Eukaryota</taxon>
        <taxon>Viridiplantae</taxon>
        <taxon>Streptophyta</taxon>
        <taxon>Embryophyta</taxon>
        <taxon>Tracheophyta</taxon>
        <taxon>Spermatophyta</taxon>
        <taxon>Magnoliopsida</taxon>
        <taxon>Liliopsida</taxon>
        <taxon>Asparagales</taxon>
        <taxon>Orchidaceae</taxon>
        <taxon>Vanilloideae</taxon>
        <taxon>Vanilleae</taxon>
        <taxon>Vanilla</taxon>
    </lineage>
</organism>
<dbReference type="Proteomes" id="UP000636800">
    <property type="component" value="Unassembled WGS sequence"/>
</dbReference>
<evidence type="ECO:0000313" key="3">
    <source>
        <dbReference type="Proteomes" id="UP000636800"/>
    </source>
</evidence>
<sequence>MGWRQWLQLPVEFGGRFLTRESSEAGSSCKKGDDGMPLRPQTENRERGEPKKGGEKAKGLQRIAGIDHLPPYHS</sequence>
<gene>
    <name evidence="2" type="ORF">HPP92_025014</name>
</gene>
<protein>
    <submittedName>
        <fullName evidence="2">Uncharacterized protein</fullName>
    </submittedName>
</protein>
<proteinExistence type="predicted"/>
<evidence type="ECO:0000313" key="2">
    <source>
        <dbReference type="EMBL" id="KAG0452350.1"/>
    </source>
</evidence>
<name>A0A835U8Z1_VANPL</name>
<feature type="compositionally biased region" description="Basic and acidic residues" evidence="1">
    <location>
        <begin position="30"/>
        <end position="58"/>
    </location>
</feature>
<dbReference type="EMBL" id="JADCNL010000014">
    <property type="protein sequence ID" value="KAG0452350.1"/>
    <property type="molecule type" value="Genomic_DNA"/>
</dbReference>
<dbReference type="AlphaFoldDB" id="A0A835U8Z1"/>
<feature type="region of interest" description="Disordered" evidence="1">
    <location>
        <begin position="20"/>
        <end position="74"/>
    </location>
</feature>
<evidence type="ECO:0000256" key="1">
    <source>
        <dbReference type="SAM" id="MobiDB-lite"/>
    </source>
</evidence>
<comment type="caution">
    <text evidence="2">The sequence shown here is derived from an EMBL/GenBank/DDBJ whole genome shotgun (WGS) entry which is preliminary data.</text>
</comment>
<reference evidence="2 3" key="1">
    <citation type="journal article" date="2020" name="Nat. Food">
        <title>A phased Vanilla planifolia genome enables genetic improvement of flavour and production.</title>
        <authorList>
            <person name="Hasing T."/>
            <person name="Tang H."/>
            <person name="Brym M."/>
            <person name="Khazi F."/>
            <person name="Huang T."/>
            <person name="Chambers A.H."/>
        </authorList>
    </citation>
    <scope>NUCLEOTIDE SEQUENCE [LARGE SCALE GENOMIC DNA]</scope>
    <source>
        <tissue evidence="2">Leaf</tissue>
    </source>
</reference>
<keyword evidence="3" id="KW-1185">Reference proteome</keyword>
<accession>A0A835U8Z1</accession>